<name>A0ABW7YTL5_9ACTN</name>
<dbReference type="EMBL" id="JBITGY010000004">
    <property type="protein sequence ID" value="MFI6499260.1"/>
    <property type="molecule type" value="Genomic_DNA"/>
</dbReference>
<reference evidence="2 3" key="1">
    <citation type="submission" date="2024-10" db="EMBL/GenBank/DDBJ databases">
        <title>The Natural Products Discovery Center: Release of the First 8490 Sequenced Strains for Exploring Actinobacteria Biosynthetic Diversity.</title>
        <authorList>
            <person name="Kalkreuter E."/>
            <person name="Kautsar S.A."/>
            <person name="Yang D."/>
            <person name="Bader C.D."/>
            <person name="Teijaro C.N."/>
            <person name="Fluegel L."/>
            <person name="Davis C.M."/>
            <person name="Simpson J.R."/>
            <person name="Lauterbach L."/>
            <person name="Steele A.D."/>
            <person name="Gui C."/>
            <person name="Meng S."/>
            <person name="Li G."/>
            <person name="Viehrig K."/>
            <person name="Ye F."/>
            <person name="Su P."/>
            <person name="Kiefer A.F."/>
            <person name="Nichols A."/>
            <person name="Cepeda A.J."/>
            <person name="Yan W."/>
            <person name="Fan B."/>
            <person name="Jiang Y."/>
            <person name="Adhikari A."/>
            <person name="Zheng C.-J."/>
            <person name="Schuster L."/>
            <person name="Cowan T.M."/>
            <person name="Smanski M.J."/>
            <person name="Chevrette M.G."/>
            <person name="De Carvalho L.P.S."/>
            <person name="Shen B."/>
        </authorList>
    </citation>
    <scope>NUCLEOTIDE SEQUENCE [LARGE SCALE GENOMIC DNA]</scope>
    <source>
        <strain evidence="2 3">NPDC050545</strain>
    </source>
</reference>
<evidence type="ECO:0008006" key="4">
    <source>
        <dbReference type="Google" id="ProtNLM"/>
    </source>
</evidence>
<evidence type="ECO:0000313" key="2">
    <source>
        <dbReference type="EMBL" id="MFI6499260.1"/>
    </source>
</evidence>
<sequence>MDKVLYVLQKLLDANGGKMNGKFFLAIVVVAGLVVVGFIAFRLLMVEMILNLRG</sequence>
<gene>
    <name evidence="2" type="ORF">ACIBG2_17875</name>
</gene>
<comment type="caution">
    <text evidence="2">The sequence shown here is derived from an EMBL/GenBank/DDBJ whole genome shotgun (WGS) entry which is preliminary data.</text>
</comment>
<proteinExistence type="predicted"/>
<keyword evidence="3" id="KW-1185">Reference proteome</keyword>
<keyword evidence="1" id="KW-0472">Membrane</keyword>
<evidence type="ECO:0000256" key="1">
    <source>
        <dbReference type="SAM" id="Phobius"/>
    </source>
</evidence>
<evidence type="ECO:0000313" key="3">
    <source>
        <dbReference type="Proteomes" id="UP001612741"/>
    </source>
</evidence>
<dbReference type="Proteomes" id="UP001612741">
    <property type="component" value="Unassembled WGS sequence"/>
</dbReference>
<keyword evidence="1" id="KW-1133">Transmembrane helix</keyword>
<dbReference type="RefSeq" id="WP_157250780.1">
    <property type="nucleotide sequence ID" value="NZ_JBITGY010000004.1"/>
</dbReference>
<keyword evidence="1" id="KW-0812">Transmembrane</keyword>
<accession>A0ABW7YTL5</accession>
<protein>
    <recommendedName>
        <fullName evidence="4">DUF2970 domain-containing protein</fullName>
    </recommendedName>
</protein>
<organism evidence="2 3">
    <name type="scientific">Nonomuraea typhae</name>
    <dbReference type="NCBI Taxonomy" id="2603600"/>
    <lineage>
        <taxon>Bacteria</taxon>
        <taxon>Bacillati</taxon>
        <taxon>Actinomycetota</taxon>
        <taxon>Actinomycetes</taxon>
        <taxon>Streptosporangiales</taxon>
        <taxon>Streptosporangiaceae</taxon>
        <taxon>Nonomuraea</taxon>
    </lineage>
</organism>
<feature type="transmembrane region" description="Helical" evidence="1">
    <location>
        <begin position="23"/>
        <end position="44"/>
    </location>
</feature>